<dbReference type="Gene3D" id="2.20.70.10">
    <property type="match status" value="1"/>
</dbReference>
<dbReference type="InterPro" id="IPR001202">
    <property type="entry name" value="WW_dom"/>
</dbReference>
<protein>
    <recommendedName>
        <fullName evidence="3">WW domain-containing protein</fullName>
    </recommendedName>
</protein>
<feature type="transmembrane region" description="Helical" evidence="2">
    <location>
        <begin position="221"/>
        <end position="243"/>
    </location>
</feature>
<feature type="domain" description="WW" evidence="3">
    <location>
        <begin position="85"/>
        <end position="119"/>
    </location>
</feature>
<keyword evidence="5" id="KW-1185">Reference proteome</keyword>
<accession>A0A9W7ABM5</accession>
<feature type="compositionally biased region" description="Polar residues" evidence="1">
    <location>
        <begin position="7"/>
        <end position="16"/>
    </location>
</feature>
<keyword evidence="2" id="KW-0812">Transmembrane</keyword>
<reference evidence="4" key="1">
    <citation type="submission" date="2022-07" db="EMBL/GenBank/DDBJ databases">
        <title>Genome analysis of Parmales, a sister group of diatoms, reveals the evolutionary specialization of diatoms from phago-mixotrophs to photoautotrophs.</title>
        <authorList>
            <person name="Ban H."/>
            <person name="Sato S."/>
            <person name="Yoshikawa S."/>
            <person name="Kazumasa Y."/>
            <person name="Nakamura Y."/>
            <person name="Ichinomiya M."/>
            <person name="Saitoh K."/>
            <person name="Sato N."/>
            <person name="Blanc-Mathieu R."/>
            <person name="Endo H."/>
            <person name="Kuwata A."/>
            <person name="Ogata H."/>
        </authorList>
    </citation>
    <scope>NUCLEOTIDE SEQUENCE</scope>
</reference>
<evidence type="ECO:0000256" key="2">
    <source>
        <dbReference type="SAM" id="Phobius"/>
    </source>
</evidence>
<feature type="region of interest" description="Disordered" evidence="1">
    <location>
        <begin position="115"/>
        <end position="205"/>
    </location>
</feature>
<dbReference type="CDD" id="cd00201">
    <property type="entry name" value="WW"/>
    <property type="match status" value="1"/>
</dbReference>
<evidence type="ECO:0000313" key="4">
    <source>
        <dbReference type="EMBL" id="GMH66487.1"/>
    </source>
</evidence>
<comment type="caution">
    <text evidence="4">The sequence shown here is derived from an EMBL/GenBank/DDBJ whole genome shotgun (WGS) entry which is preliminary data.</text>
</comment>
<keyword evidence="2" id="KW-1133">Transmembrane helix</keyword>
<evidence type="ECO:0000313" key="5">
    <source>
        <dbReference type="Proteomes" id="UP001165082"/>
    </source>
</evidence>
<dbReference type="InterPro" id="IPR036020">
    <property type="entry name" value="WW_dom_sf"/>
</dbReference>
<dbReference type="SUPFAM" id="SSF51045">
    <property type="entry name" value="WW domain"/>
    <property type="match status" value="1"/>
</dbReference>
<dbReference type="SMART" id="SM00456">
    <property type="entry name" value="WW"/>
    <property type="match status" value="1"/>
</dbReference>
<evidence type="ECO:0000256" key="1">
    <source>
        <dbReference type="SAM" id="MobiDB-lite"/>
    </source>
</evidence>
<organism evidence="4 5">
    <name type="scientific">Triparma retinervis</name>
    <dbReference type="NCBI Taxonomy" id="2557542"/>
    <lineage>
        <taxon>Eukaryota</taxon>
        <taxon>Sar</taxon>
        <taxon>Stramenopiles</taxon>
        <taxon>Ochrophyta</taxon>
        <taxon>Bolidophyceae</taxon>
        <taxon>Parmales</taxon>
        <taxon>Triparmaceae</taxon>
        <taxon>Triparma</taxon>
    </lineage>
</organism>
<feature type="non-terminal residue" evidence="4">
    <location>
        <position position="1"/>
    </location>
</feature>
<feature type="region of interest" description="Disordered" evidence="1">
    <location>
        <begin position="1"/>
        <end position="84"/>
    </location>
</feature>
<dbReference type="EMBL" id="BRXZ01002618">
    <property type="protein sequence ID" value="GMH66487.1"/>
    <property type="molecule type" value="Genomic_DNA"/>
</dbReference>
<dbReference type="PROSITE" id="PS50020">
    <property type="entry name" value="WW_DOMAIN_2"/>
    <property type="match status" value="1"/>
</dbReference>
<dbReference type="Proteomes" id="UP001165082">
    <property type="component" value="Unassembled WGS sequence"/>
</dbReference>
<feature type="compositionally biased region" description="Low complexity" evidence="1">
    <location>
        <begin position="140"/>
        <end position="163"/>
    </location>
</feature>
<dbReference type="Pfam" id="PF00397">
    <property type="entry name" value="WW"/>
    <property type="match status" value="1"/>
</dbReference>
<evidence type="ECO:0000259" key="3">
    <source>
        <dbReference type="PROSITE" id="PS50020"/>
    </source>
</evidence>
<dbReference type="OrthoDB" id="437889at2759"/>
<sequence>MERVFNNKISPKNSNHYGIHRKKGNHIRNDSLNASDSAKADADSYSTMSHHLNLDDPRPPLSDGNMGNRNALPHNDDSNDSSVDAGGEEKWFAYWNVEYNRHYYFNPRTGETTWTMPDNYVEDDSSSLGEDEGGSGGSNNGASDPPSAAALAGGKAAGPGNLPRGKGATLAARDKAHKPKLPPSAIRERGDGGTKKVRLSPASAEGGARARAAMKKSKRKIGMYIALMVLLVAGSVAVGVVSMKDFKEGVIGKGEGEGNDVGLWGVGTQQQQQQQQQQQ</sequence>
<feature type="compositionally biased region" description="Acidic residues" evidence="1">
    <location>
        <begin position="120"/>
        <end position="133"/>
    </location>
</feature>
<proteinExistence type="predicted"/>
<keyword evidence="2" id="KW-0472">Membrane</keyword>
<gene>
    <name evidence="4" type="ORF">TrRE_jg9605</name>
</gene>
<dbReference type="PROSITE" id="PS01159">
    <property type="entry name" value="WW_DOMAIN_1"/>
    <property type="match status" value="1"/>
</dbReference>
<dbReference type="AlphaFoldDB" id="A0A9W7ABM5"/>
<name>A0A9W7ABM5_9STRA</name>